<evidence type="ECO:0000256" key="1">
    <source>
        <dbReference type="SAM" id="MobiDB-lite"/>
    </source>
</evidence>
<gene>
    <name evidence="2" type="ORF">CO2235_220015</name>
</gene>
<comment type="caution">
    <text evidence="2">The sequence shown here is derived from an EMBL/GenBank/DDBJ whole genome shotgun (WGS) entry which is preliminary data.</text>
</comment>
<feature type="compositionally biased region" description="Polar residues" evidence="1">
    <location>
        <begin position="606"/>
        <end position="617"/>
    </location>
</feature>
<feature type="region of interest" description="Disordered" evidence="1">
    <location>
        <begin position="1"/>
        <end position="23"/>
    </location>
</feature>
<feature type="region of interest" description="Disordered" evidence="1">
    <location>
        <begin position="387"/>
        <end position="406"/>
    </location>
</feature>
<protein>
    <submittedName>
        <fullName evidence="2">Uncharacterized protein</fullName>
    </submittedName>
</protein>
<feature type="compositionally biased region" description="Low complexity" evidence="1">
    <location>
        <begin position="618"/>
        <end position="627"/>
    </location>
</feature>
<dbReference type="EMBL" id="OGUS01000123">
    <property type="protein sequence ID" value="SPC14782.1"/>
    <property type="molecule type" value="Genomic_DNA"/>
</dbReference>
<feature type="region of interest" description="Disordered" evidence="1">
    <location>
        <begin position="599"/>
        <end position="635"/>
    </location>
</feature>
<sequence length="657" mass="70069">MPAAVSRSAALARTNRSSPHSSSRFLMRCDTALGVTDSSSAARAKLPRRAAASKAISRCRGGTRLNMDAMPDASVRAAARGAEDLARVEDMVGIERVLDHAHQVERILAVLLHQEALLVQPHAVLAGAGAAHRQRAFDDALVDGLGLGHFLRLVRVDQDRHVEIAVADVADDRAGQGGGVQVLLGFGHALGQARDRHAHVGGDRLAAGLELQHRKVGGMARVPQPAAVLGARGPLEALAAVLGGDLLHGLGLLAHAGLGAVEFEEQVRGFRQRQVVVPVDGADRQRVDELHARHRHAQLDGLDHGLHRAAHAGEGAHRGRDRLRLRVEPHRDLGNDAERAFAADEQAGQVIAGRRLARMRAGADHAAIGGHHGQRQHVLAHGAVAHRVGPGRARRAHAAQRRVRARVDREEQPGVLDFLVQLLARDAGLHGHAQVLGLHRQHAVHLRQVQADAAGHGQQVPFQRRAGAVGDQRHAVVVAQARDLGDFVGAVGEHDRIGHRRRERRFIAAMVLAHAGRGGEALAEARREGFAEGGRQGTAFERGGRRGVVHAGLRRVGAARLPAVAFRSCGPERQAGRDPVVEWTNNGILRRAAAHAPLAGAGLADSRTSQPHSSRTRAAQAGPAPKEGAGGPSCAWRIPVLRRDNALFPPTRSDFHF</sequence>
<dbReference type="AlphaFoldDB" id="A0A976BDB1"/>
<feature type="compositionally biased region" description="Polar residues" evidence="1">
    <location>
        <begin position="14"/>
        <end position="23"/>
    </location>
</feature>
<evidence type="ECO:0000313" key="3">
    <source>
        <dbReference type="Proteomes" id="UP000256862"/>
    </source>
</evidence>
<feature type="compositionally biased region" description="Basic residues" evidence="1">
    <location>
        <begin position="392"/>
        <end position="404"/>
    </location>
</feature>
<accession>A0A976BDB1</accession>
<organism evidence="2 3">
    <name type="scientific">Cupriavidus oxalaticus</name>
    <dbReference type="NCBI Taxonomy" id="96344"/>
    <lineage>
        <taxon>Bacteria</taxon>
        <taxon>Pseudomonadati</taxon>
        <taxon>Pseudomonadota</taxon>
        <taxon>Betaproteobacteria</taxon>
        <taxon>Burkholderiales</taxon>
        <taxon>Burkholderiaceae</taxon>
        <taxon>Cupriavidus</taxon>
    </lineage>
</organism>
<evidence type="ECO:0000313" key="2">
    <source>
        <dbReference type="EMBL" id="SPC14782.1"/>
    </source>
</evidence>
<name>A0A976BDB1_9BURK</name>
<proteinExistence type="predicted"/>
<reference evidence="2 3" key="1">
    <citation type="submission" date="2018-01" db="EMBL/GenBank/DDBJ databases">
        <authorList>
            <person name="Clerissi C."/>
        </authorList>
    </citation>
    <scope>NUCLEOTIDE SEQUENCE [LARGE SCALE GENOMIC DNA]</scope>
    <source>
        <strain evidence="2">Cupriavidus oxalaticus LMG 2235</strain>
    </source>
</reference>
<dbReference type="Proteomes" id="UP000256862">
    <property type="component" value="Chromosome CO2235"/>
</dbReference>